<dbReference type="Gene3D" id="1.10.10.60">
    <property type="entry name" value="Homeodomain-like"/>
    <property type="match status" value="1"/>
</dbReference>
<dbReference type="GO" id="GO:0000160">
    <property type="term" value="P:phosphorelay signal transduction system"/>
    <property type="evidence" value="ECO:0007669"/>
    <property type="project" value="UniProtKB-KW"/>
</dbReference>
<dbReference type="Proteomes" id="UP000238954">
    <property type="component" value="Chromosome"/>
</dbReference>
<organism evidence="11 12">
    <name type="scientific">Sphingopyxis lindanitolerans</name>
    <dbReference type="NCBI Taxonomy" id="2054227"/>
    <lineage>
        <taxon>Bacteria</taxon>
        <taxon>Pseudomonadati</taxon>
        <taxon>Pseudomonadota</taxon>
        <taxon>Alphaproteobacteria</taxon>
        <taxon>Sphingomonadales</taxon>
        <taxon>Sphingomonadaceae</taxon>
        <taxon>Sphingopyxis</taxon>
    </lineage>
</organism>
<dbReference type="PANTHER" id="PTHR32071:SF57">
    <property type="entry name" value="C4-DICARBOXYLATE TRANSPORT TRANSCRIPTIONAL REGULATORY PROTEIN DCTD"/>
    <property type="match status" value="1"/>
</dbReference>
<keyword evidence="1 8" id="KW-0597">Phosphoprotein</keyword>
<dbReference type="SMART" id="SM00382">
    <property type="entry name" value="AAA"/>
    <property type="match status" value="1"/>
</dbReference>
<protein>
    <submittedName>
        <fullName evidence="11">Fis family transcriptional regulator</fullName>
    </submittedName>
</protein>
<dbReference type="Pfam" id="PF00072">
    <property type="entry name" value="Response_reg"/>
    <property type="match status" value="1"/>
</dbReference>
<dbReference type="SUPFAM" id="SSF46689">
    <property type="entry name" value="Homeodomain-like"/>
    <property type="match status" value="1"/>
</dbReference>
<dbReference type="FunFam" id="3.40.50.2300:FF:000018">
    <property type="entry name" value="DNA-binding transcriptional regulator NtrC"/>
    <property type="match status" value="1"/>
</dbReference>
<accession>A0A2S8B3X8</accession>
<dbReference type="InterPro" id="IPR025944">
    <property type="entry name" value="Sigma_54_int_dom_CS"/>
</dbReference>
<evidence type="ECO:0000256" key="7">
    <source>
        <dbReference type="ARBA" id="ARBA00023163"/>
    </source>
</evidence>
<dbReference type="InterPro" id="IPR027417">
    <property type="entry name" value="P-loop_NTPase"/>
</dbReference>
<dbReference type="GO" id="GO:0006355">
    <property type="term" value="P:regulation of DNA-templated transcription"/>
    <property type="evidence" value="ECO:0007669"/>
    <property type="project" value="InterPro"/>
</dbReference>
<dbReference type="PROSITE" id="PS00688">
    <property type="entry name" value="SIGMA54_INTERACT_3"/>
    <property type="match status" value="1"/>
</dbReference>
<dbReference type="AlphaFoldDB" id="A0A2S8B3X8"/>
<dbReference type="FunFam" id="3.40.50.300:FF:000006">
    <property type="entry name" value="DNA-binding transcriptional regulator NtrC"/>
    <property type="match status" value="1"/>
</dbReference>
<dbReference type="PROSITE" id="PS50045">
    <property type="entry name" value="SIGMA54_INTERACT_4"/>
    <property type="match status" value="1"/>
</dbReference>
<dbReference type="SMART" id="SM00448">
    <property type="entry name" value="REC"/>
    <property type="match status" value="1"/>
</dbReference>
<keyword evidence="4" id="KW-0902">Two-component regulatory system</keyword>
<keyword evidence="6" id="KW-0010">Activator</keyword>
<dbReference type="CDD" id="cd17549">
    <property type="entry name" value="REC_DctD-like"/>
    <property type="match status" value="1"/>
</dbReference>
<keyword evidence="2" id="KW-0547">Nucleotide-binding</keyword>
<dbReference type="InterPro" id="IPR002078">
    <property type="entry name" value="Sigma_54_int"/>
</dbReference>
<evidence type="ECO:0000256" key="6">
    <source>
        <dbReference type="ARBA" id="ARBA00023159"/>
    </source>
</evidence>
<reference evidence="12" key="1">
    <citation type="submission" date="2017-11" db="EMBL/GenBank/DDBJ databases">
        <title>The complete genome sequence of Sphingopyxis pomeranensis sp. nov. strain WS5A3p.</title>
        <authorList>
            <person name="Kaminski M.A."/>
        </authorList>
    </citation>
    <scope>NUCLEOTIDE SEQUENCE [LARGE SCALE GENOMIC DNA]</scope>
    <source>
        <strain evidence="12">WS5A3p</strain>
    </source>
</reference>
<dbReference type="InterPro" id="IPR003593">
    <property type="entry name" value="AAA+_ATPase"/>
</dbReference>
<evidence type="ECO:0000256" key="3">
    <source>
        <dbReference type="ARBA" id="ARBA00022840"/>
    </source>
</evidence>
<dbReference type="SUPFAM" id="SSF52540">
    <property type="entry name" value="P-loop containing nucleoside triphosphate hydrolases"/>
    <property type="match status" value="1"/>
</dbReference>
<evidence type="ECO:0000259" key="9">
    <source>
        <dbReference type="PROSITE" id="PS50045"/>
    </source>
</evidence>
<dbReference type="Pfam" id="PF00158">
    <property type="entry name" value="Sigma54_activat"/>
    <property type="match status" value="1"/>
</dbReference>
<gene>
    <name evidence="11" type="ORF">CVO77_19390</name>
</gene>
<dbReference type="RefSeq" id="WP_106000480.1">
    <property type="nucleotide sequence ID" value="NZ_CM009578.1"/>
</dbReference>
<keyword evidence="3" id="KW-0067">ATP-binding</keyword>
<proteinExistence type="predicted"/>
<dbReference type="InterPro" id="IPR011006">
    <property type="entry name" value="CheY-like_superfamily"/>
</dbReference>
<keyword evidence="7" id="KW-0804">Transcription</keyword>
<dbReference type="OrthoDB" id="9154941at2"/>
<dbReference type="Gene3D" id="1.10.8.60">
    <property type="match status" value="1"/>
</dbReference>
<evidence type="ECO:0000313" key="11">
    <source>
        <dbReference type="EMBL" id="PQM27111.1"/>
    </source>
</evidence>
<dbReference type="CDD" id="cd00009">
    <property type="entry name" value="AAA"/>
    <property type="match status" value="1"/>
</dbReference>
<dbReference type="PANTHER" id="PTHR32071">
    <property type="entry name" value="TRANSCRIPTIONAL REGULATORY PROTEIN"/>
    <property type="match status" value="1"/>
</dbReference>
<evidence type="ECO:0000256" key="2">
    <source>
        <dbReference type="ARBA" id="ARBA00022741"/>
    </source>
</evidence>
<evidence type="ECO:0000256" key="5">
    <source>
        <dbReference type="ARBA" id="ARBA00023015"/>
    </source>
</evidence>
<dbReference type="Gene3D" id="3.40.50.300">
    <property type="entry name" value="P-loop containing nucleotide triphosphate hydrolases"/>
    <property type="match status" value="1"/>
</dbReference>
<evidence type="ECO:0000256" key="4">
    <source>
        <dbReference type="ARBA" id="ARBA00023012"/>
    </source>
</evidence>
<feature type="domain" description="Response regulatory" evidence="10">
    <location>
        <begin position="9"/>
        <end position="123"/>
    </location>
</feature>
<keyword evidence="5" id="KW-0805">Transcription regulation</keyword>
<feature type="domain" description="Sigma-54 factor interaction" evidence="9">
    <location>
        <begin position="147"/>
        <end position="376"/>
    </location>
</feature>
<dbReference type="InterPro" id="IPR009057">
    <property type="entry name" value="Homeodomain-like_sf"/>
</dbReference>
<dbReference type="InterPro" id="IPR058031">
    <property type="entry name" value="AAA_lid_NorR"/>
</dbReference>
<sequence>MSEFVTRQQVIFVDDDDALRAATVQSLELADIEVRAFADAETALAAIDDAFSGAVVTDIRMPRLDGLEFFARIRAIDPEIPVILITGHADVPMAIGALKDGAFDFLAKPYATDHLIAAVRKALESRRLILDNRMLRAAAETSVDSPLIGDSPVMAQLRATIVQIARADIDVLVEGETGTGKELAALLLHRKGPRSGRPFIAVDCGALPEGLAEVELFGHDRGAVGYGPIAREGRIEQSHRGTLFLDGIDNMPLAIQSMLLRVVEERKIRPIGAAEPRAVDLRIVASSRRDLQQAVRAGEFREDLFYRLNVVRLRIPPLRERKADIPQLFASFVEEATGRMGAPDFTLGDAARRHLIEHDWPGNVRELRNFAYSEVLGLDTPALGDGEIPPALPERVAQFEAHAIRDALASAGGDIAATLAFLRIPRKTLYDKIARHGIDPKIYRG</sequence>
<dbReference type="InterPro" id="IPR001789">
    <property type="entry name" value="Sig_transdc_resp-reg_receiver"/>
</dbReference>
<name>A0A2S8B3X8_9SPHN</name>
<dbReference type="PROSITE" id="PS50110">
    <property type="entry name" value="RESPONSE_REGULATORY"/>
    <property type="match status" value="1"/>
</dbReference>
<dbReference type="GO" id="GO:0005524">
    <property type="term" value="F:ATP binding"/>
    <property type="evidence" value="ECO:0007669"/>
    <property type="project" value="UniProtKB-KW"/>
</dbReference>
<dbReference type="Pfam" id="PF25601">
    <property type="entry name" value="AAA_lid_14"/>
    <property type="match status" value="1"/>
</dbReference>
<dbReference type="EMBL" id="PHFW01000003">
    <property type="protein sequence ID" value="PQM27111.1"/>
    <property type="molecule type" value="Genomic_DNA"/>
</dbReference>
<dbReference type="Gene3D" id="3.40.50.2300">
    <property type="match status" value="1"/>
</dbReference>
<evidence type="ECO:0000259" key="10">
    <source>
        <dbReference type="PROSITE" id="PS50110"/>
    </source>
</evidence>
<feature type="modified residue" description="4-aspartylphosphate" evidence="8">
    <location>
        <position position="58"/>
    </location>
</feature>
<keyword evidence="12" id="KW-1185">Reference proteome</keyword>
<evidence type="ECO:0000256" key="1">
    <source>
        <dbReference type="ARBA" id="ARBA00022553"/>
    </source>
</evidence>
<evidence type="ECO:0000256" key="8">
    <source>
        <dbReference type="PROSITE-ProRule" id="PRU00169"/>
    </source>
</evidence>
<dbReference type="SUPFAM" id="SSF52172">
    <property type="entry name" value="CheY-like"/>
    <property type="match status" value="1"/>
</dbReference>
<dbReference type="GO" id="GO:0043565">
    <property type="term" value="F:sequence-specific DNA binding"/>
    <property type="evidence" value="ECO:0007669"/>
    <property type="project" value="InterPro"/>
</dbReference>
<dbReference type="Pfam" id="PF02954">
    <property type="entry name" value="HTH_8"/>
    <property type="match status" value="1"/>
</dbReference>
<comment type="caution">
    <text evidence="11">The sequence shown here is derived from an EMBL/GenBank/DDBJ whole genome shotgun (WGS) entry which is preliminary data.</text>
</comment>
<dbReference type="InterPro" id="IPR002197">
    <property type="entry name" value="HTH_Fis"/>
</dbReference>
<evidence type="ECO:0000313" key="12">
    <source>
        <dbReference type="Proteomes" id="UP000238954"/>
    </source>
</evidence>